<dbReference type="EMBL" id="AAYA01000004">
    <property type="protein sequence ID" value="EBA08941.1"/>
    <property type="molecule type" value="Genomic_DNA"/>
</dbReference>
<comment type="caution">
    <text evidence="1">The sequence shown here is derived from an EMBL/GenBank/DDBJ whole genome shotgun (WGS) entry which is preliminary data.</text>
</comment>
<keyword evidence="2" id="KW-1185">Reference proteome</keyword>
<reference evidence="1 2" key="1">
    <citation type="submission" date="2006-06" db="EMBL/GenBank/DDBJ databases">
        <authorList>
            <person name="Moran M.A."/>
            <person name="Ferriera S."/>
            <person name="Johnson J."/>
            <person name="Kravitz S."/>
            <person name="Beeson K."/>
            <person name="Sutton G."/>
            <person name="Rogers Y.-H."/>
            <person name="Friedman R."/>
            <person name="Frazier M."/>
            <person name="Venter J.C."/>
        </authorList>
    </citation>
    <scope>NUCLEOTIDE SEQUENCE [LARGE SCALE GENOMIC DNA]</scope>
    <source>
        <strain evidence="1 2">E-37</strain>
    </source>
</reference>
<evidence type="ECO:0000313" key="1">
    <source>
        <dbReference type="EMBL" id="EBA08941.1"/>
    </source>
</evidence>
<proteinExistence type="predicted"/>
<organism evidence="1 2">
    <name type="scientific">Sagittula stellata (strain ATCC 700073 / DSM 11524 / E-37)</name>
    <dbReference type="NCBI Taxonomy" id="388399"/>
    <lineage>
        <taxon>Bacteria</taxon>
        <taxon>Pseudomonadati</taxon>
        <taxon>Pseudomonadota</taxon>
        <taxon>Alphaproteobacteria</taxon>
        <taxon>Rhodobacterales</taxon>
        <taxon>Roseobacteraceae</taxon>
        <taxon>Sagittula</taxon>
    </lineage>
</organism>
<dbReference type="OrthoDB" id="7873006at2"/>
<dbReference type="NCBIfam" id="NF047331">
    <property type="entry name" value="phage_HTJ"/>
    <property type="match status" value="1"/>
</dbReference>
<accession>A3K1Z5</accession>
<name>A3K1Z5_SAGS3</name>
<sequence>MAVTPDSAIDTLETAMAQGVRDVTYSDGRKVTYQSQAEMERALSYWRARKRAAAGRGAVGVSIGAFYRD</sequence>
<protein>
    <submittedName>
        <fullName evidence="1">Uncharacterized protein</fullName>
    </submittedName>
</protein>
<dbReference type="RefSeq" id="WP_005857902.1">
    <property type="nucleotide sequence ID" value="NZ_AAYA01000004.1"/>
</dbReference>
<gene>
    <name evidence="1" type="ORF">SSE37_04825</name>
</gene>
<dbReference type="Proteomes" id="UP000005713">
    <property type="component" value="Unassembled WGS sequence"/>
</dbReference>
<dbReference type="AlphaFoldDB" id="A3K1Z5"/>
<evidence type="ECO:0000313" key="2">
    <source>
        <dbReference type="Proteomes" id="UP000005713"/>
    </source>
</evidence>